<dbReference type="InterPro" id="IPR018660">
    <property type="entry name" value="MliC"/>
</dbReference>
<dbReference type="Gene3D" id="2.40.128.200">
    <property type="match status" value="1"/>
</dbReference>
<proteinExistence type="predicted"/>
<dbReference type="RefSeq" id="WP_085933886.1">
    <property type="nucleotide sequence ID" value="NZ_FUWJ01000002.1"/>
</dbReference>
<organism evidence="7 8">
    <name type="scientific">Enhydrobacter aerosaccus</name>
    <dbReference type="NCBI Taxonomy" id="225324"/>
    <lineage>
        <taxon>Bacteria</taxon>
        <taxon>Pseudomonadati</taxon>
        <taxon>Pseudomonadota</taxon>
        <taxon>Alphaproteobacteria</taxon>
        <taxon>Hyphomicrobiales</taxon>
        <taxon>Enhydrobacter</taxon>
    </lineage>
</organism>
<evidence type="ECO:0000313" key="7">
    <source>
        <dbReference type="EMBL" id="SJZ75697.1"/>
    </source>
</evidence>
<keyword evidence="1 5" id="KW-0732">Signal</keyword>
<dbReference type="STRING" id="225324.SAMN02745126_02171"/>
<dbReference type="InterPro" id="IPR036328">
    <property type="entry name" value="MliC_sf"/>
</dbReference>
<keyword evidence="4" id="KW-0449">Lipoprotein</keyword>
<dbReference type="Proteomes" id="UP000190092">
    <property type="component" value="Unassembled WGS sequence"/>
</dbReference>
<feature type="signal peptide" evidence="5">
    <location>
        <begin position="1"/>
        <end position="19"/>
    </location>
</feature>
<dbReference type="SUPFAM" id="SSF141488">
    <property type="entry name" value="YdhA-like"/>
    <property type="match status" value="1"/>
</dbReference>
<keyword evidence="2" id="KW-0472">Membrane</keyword>
<feature type="chain" id="PRO_5010525529" evidence="5">
    <location>
        <begin position="20"/>
        <end position="124"/>
    </location>
</feature>
<dbReference type="OrthoDB" id="7375751at2"/>
<protein>
    <submittedName>
        <fullName evidence="7">Membrane-bound lysozyme-inhibitor of c-type lysozyme</fullName>
    </submittedName>
</protein>
<evidence type="ECO:0000256" key="5">
    <source>
        <dbReference type="SAM" id="SignalP"/>
    </source>
</evidence>
<dbReference type="AlphaFoldDB" id="A0A1T4N9F9"/>
<dbReference type="EMBL" id="FUWJ01000002">
    <property type="protein sequence ID" value="SJZ75697.1"/>
    <property type="molecule type" value="Genomic_DNA"/>
</dbReference>
<evidence type="ECO:0000256" key="3">
    <source>
        <dbReference type="ARBA" id="ARBA00023139"/>
    </source>
</evidence>
<reference evidence="8" key="1">
    <citation type="submission" date="2017-02" db="EMBL/GenBank/DDBJ databases">
        <authorList>
            <person name="Varghese N."/>
            <person name="Submissions S."/>
        </authorList>
    </citation>
    <scope>NUCLEOTIDE SEQUENCE [LARGE SCALE GENOMIC DNA]</scope>
    <source>
        <strain evidence="8">ATCC 27094</strain>
    </source>
</reference>
<evidence type="ECO:0000256" key="1">
    <source>
        <dbReference type="ARBA" id="ARBA00022729"/>
    </source>
</evidence>
<dbReference type="Pfam" id="PF09864">
    <property type="entry name" value="MliC"/>
    <property type="match status" value="1"/>
</dbReference>
<name>A0A1T4N9F9_9HYPH</name>
<evidence type="ECO:0000313" key="8">
    <source>
        <dbReference type="Proteomes" id="UP000190092"/>
    </source>
</evidence>
<evidence type="ECO:0000256" key="4">
    <source>
        <dbReference type="ARBA" id="ARBA00023288"/>
    </source>
</evidence>
<evidence type="ECO:0000259" key="6">
    <source>
        <dbReference type="Pfam" id="PF09864"/>
    </source>
</evidence>
<gene>
    <name evidence="7" type="ORF">SAMN02745126_02171</name>
</gene>
<accession>A0A1T4N9F9</accession>
<sequence>MRRLPFAAIALLAPLGACVQQGPATAVSAPIARPSPDDLVPRGIAYACENQKEVTVVYAKNRATVTFENKTWRTEYQPTGDGFRYADSSVQWVGRDDLAALRENSSTSRPLAFNCRPTRRTTAT</sequence>
<feature type="domain" description="C-type lysozyme inhibitor" evidence="6">
    <location>
        <begin position="46"/>
        <end position="104"/>
    </location>
</feature>
<keyword evidence="8" id="KW-1185">Reference proteome</keyword>
<keyword evidence="3" id="KW-0564">Palmitate</keyword>
<evidence type="ECO:0000256" key="2">
    <source>
        <dbReference type="ARBA" id="ARBA00023136"/>
    </source>
</evidence>